<evidence type="ECO:0000256" key="3">
    <source>
        <dbReference type="SAM" id="SignalP"/>
    </source>
</evidence>
<dbReference type="NCBIfam" id="NF045579">
    <property type="entry name" value="rhamnoside_JR"/>
    <property type="match status" value="1"/>
</dbReference>
<keyword evidence="1 3" id="KW-0732">Signal</keyword>
<dbReference type="KEGG" id="fgg:FSB75_07015"/>
<feature type="chain" id="PRO_5023116554" evidence="3">
    <location>
        <begin position="20"/>
        <end position="1131"/>
    </location>
</feature>
<keyword evidence="6" id="KW-1185">Reference proteome</keyword>
<dbReference type="Gene3D" id="2.60.120.260">
    <property type="entry name" value="Galactose-binding domain-like"/>
    <property type="match status" value="2"/>
</dbReference>
<dbReference type="InterPro" id="IPR054593">
    <property type="entry name" value="Beta-mannosidase-like_N2"/>
</dbReference>
<feature type="domain" description="Beta-mannosidase-like galactose-binding" evidence="4">
    <location>
        <begin position="1016"/>
        <end position="1088"/>
    </location>
</feature>
<name>A0A5B8UGC9_9BACT</name>
<dbReference type="GO" id="GO:0003677">
    <property type="term" value="F:DNA binding"/>
    <property type="evidence" value="ECO:0007669"/>
    <property type="project" value="UniProtKB-KW"/>
</dbReference>
<keyword evidence="5" id="KW-0238">DNA-binding</keyword>
<dbReference type="PANTHER" id="PTHR43817:SF1">
    <property type="entry name" value="HYDROLASE, FAMILY 43, PUTATIVE (AFU_ORTHOLOGUE AFUA_3G01660)-RELATED"/>
    <property type="match status" value="1"/>
</dbReference>
<accession>A0A5B8UGC9</accession>
<organism evidence="5 6">
    <name type="scientific">Flavisolibacter ginsenosidimutans</name>
    <dbReference type="NCBI Taxonomy" id="661481"/>
    <lineage>
        <taxon>Bacteria</taxon>
        <taxon>Pseudomonadati</taxon>
        <taxon>Bacteroidota</taxon>
        <taxon>Chitinophagia</taxon>
        <taxon>Chitinophagales</taxon>
        <taxon>Chitinophagaceae</taxon>
        <taxon>Flavisolibacter</taxon>
    </lineage>
</organism>
<dbReference type="PANTHER" id="PTHR43817">
    <property type="entry name" value="GLYCOSYL HYDROLASE"/>
    <property type="match status" value="1"/>
</dbReference>
<dbReference type="EMBL" id="CP042433">
    <property type="protein sequence ID" value="QEC55654.1"/>
    <property type="molecule type" value="Genomic_DNA"/>
</dbReference>
<evidence type="ECO:0000313" key="5">
    <source>
        <dbReference type="EMBL" id="QEC55654.1"/>
    </source>
</evidence>
<evidence type="ECO:0000259" key="4">
    <source>
        <dbReference type="Pfam" id="PF22666"/>
    </source>
</evidence>
<feature type="signal peptide" evidence="3">
    <location>
        <begin position="1"/>
        <end position="19"/>
    </location>
</feature>
<dbReference type="OrthoDB" id="9761519at2"/>
<dbReference type="Pfam" id="PF17132">
    <property type="entry name" value="Glyco_hydro_106"/>
    <property type="match status" value="2"/>
</dbReference>
<reference evidence="5 6" key="1">
    <citation type="journal article" date="2015" name="Int. J. Syst. Evol. Microbiol.">
        <title>Flavisolibacter ginsenosidimutans sp. nov., with ginsenoside-converting activity isolated from soil used for cultivating ginseng.</title>
        <authorList>
            <person name="Zhao Y."/>
            <person name="Liu Q."/>
            <person name="Kang M.S."/>
            <person name="Jin F."/>
            <person name="Yu H."/>
            <person name="Im W.T."/>
        </authorList>
    </citation>
    <scope>NUCLEOTIDE SEQUENCE [LARGE SCALE GENOMIC DNA]</scope>
    <source>
        <strain evidence="5 6">Gsoil 636</strain>
    </source>
</reference>
<evidence type="ECO:0000313" key="6">
    <source>
        <dbReference type="Proteomes" id="UP000321204"/>
    </source>
</evidence>
<evidence type="ECO:0000256" key="2">
    <source>
        <dbReference type="ARBA" id="ARBA00022801"/>
    </source>
</evidence>
<dbReference type="InterPro" id="IPR008979">
    <property type="entry name" value="Galactose-bd-like_sf"/>
</dbReference>
<dbReference type="Pfam" id="PF22666">
    <property type="entry name" value="Glyco_hydro_2_N2"/>
    <property type="match status" value="1"/>
</dbReference>
<dbReference type="SUPFAM" id="SSF49785">
    <property type="entry name" value="Galactose-binding domain-like"/>
    <property type="match status" value="2"/>
</dbReference>
<protein>
    <submittedName>
        <fullName evidence="5">DNA-binding protein</fullName>
    </submittedName>
</protein>
<keyword evidence="2" id="KW-0378">Hydrolase</keyword>
<evidence type="ECO:0000256" key="1">
    <source>
        <dbReference type="ARBA" id="ARBA00022729"/>
    </source>
</evidence>
<proteinExistence type="predicted"/>
<dbReference type="Proteomes" id="UP000321204">
    <property type="component" value="Chromosome"/>
</dbReference>
<dbReference type="GO" id="GO:0004553">
    <property type="term" value="F:hydrolase activity, hydrolyzing O-glycosyl compounds"/>
    <property type="evidence" value="ECO:0007669"/>
    <property type="project" value="UniProtKB-ARBA"/>
</dbReference>
<dbReference type="RefSeq" id="WP_146784767.1">
    <property type="nucleotide sequence ID" value="NZ_BAABIO010000002.1"/>
</dbReference>
<gene>
    <name evidence="5" type="ORF">FSB75_07015</name>
</gene>
<sequence>MKKFILFLALSFCITSSFAQTDLRKVFQSPPDAAKPWVFWYWLNGAVSAEGITADLEAMKRGGVAGAYLMPIKDTTSPSIYPNPARQLSPQWWKMIKFAMSESKRLGLKLAFHVSDGFALAGGPWITPENSMQKVVWSQVNLQGGKVFSDTLPKPKALENYYEDIAVFAFPSLPGTGVSTRTVKPKITTSTGVDAQFLAEPNNTKSFSSDDSCWIQYSFEKPFTLRSLVVKNWLYGRSAYITNHLIIETSDDGKNFHFYTRLEAPRHGWQDWDSDYTHAIPEVTSRYFRFVYSKRGIEPGAEDLDAAKWKASLNIKGLGLSSEPRIHQYEGKNGEVWRVSKRTTDTQLSSQDFVSLKNIIDITKYLDKAGKLTWNVPAGNWTIIRIGHTSTGHRNETGGGGKGLECDKFSPDAVTLQFNNWFGEIMKQGGATAKEVVKIFHVDSWECGSQNWSKNFREEFKKRRGYDLYAYLPVMAGIPVESNKVSEGVLYDVRRTISDLLNDKFYGTLQTLAHKAGMQFSAESVAPTMLSDGMQHYAKVDLPMGEFWLRSPTHDKPNDMLDAISGAHVYGKNIIQAEAFTEIRQAFDEHPGMLKALADRNFALGINRLVFHVFMHNPWLAKKPGVTLDAIGLLFQRDQTWWPRVSVWTDYIKRCQGLLQMGKPVTDIAVFTGEEYPRRSLLPERLVPTLPGLFGKEAAEREAKRLANEGVPTRKPENGVTYVANTSDAQLWNDPLRGYAYDSYNPDALLNLSSVRGNNISLSTGANYKLLVVPDVHKMLPDSGSLSVEAAKKIVALAKDGATVLLANEGKITFGLKDDKSELQKVFASFSANSTNGSTHVVGKGKVITGVFNQKSLEGLSIAPDFMATTDNGNRADSLVWTHRAGKDFDIYFVSNQAAAARDLTLSLRVAGKVPQLWNAVDGSITTASEWTMSEGRTELPVHLEGYGSVFVVLQQPTKKAAKAPASERKVVATITSPWTVNFDPALGGPAKPLTWPTLMDWSRSEDSAVRYYSGAAVYQNTFSWKPGKRAAHVWLNLGEVANMATVWVNDKLCGTIWTAPYRLPITNALKPGVNKIKIEVINTWANRMIGDARLPVERRISSTVYPFKMEGKVLLRAGLLGPVRVESFYK</sequence>
<dbReference type="AlphaFoldDB" id="A0A5B8UGC9"/>